<evidence type="ECO:0008006" key="6">
    <source>
        <dbReference type="Google" id="ProtNLM"/>
    </source>
</evidence>
<dbReference type="InterPro" id="IPR039420">
    <property type="entry name" value="WalR-like"/>
</dbReference>
<sequence length="213" mass="23872">MVNIIIVEDNDTIREGLRVLIDGTDNYHCSATFSNCEDLLKKINKLEFDILLMDINLPGMSGIEGIKKIKEIFPESIILVLTIYDENERVFDALYAGASGYLVKKTPPSRLLEAIKEAYDGGAPMSSHIARKVVNFFQQNSHPVQHEDNSVLLTPREKEVLSGLVEGHSIKAIADSLNISIETVRFHFRNIYKKLHVHSQSEAVVKAIKEGLV</sequence>
<dbReference type="CDD" id="cd06170">
    <property type="entry name" value="LuxR_C_like"/>
    <property type="match status" value="1"/>
</dbReference>
<dbReference type="PANTHER" id="PTHR43214">
    <property type="entry name" value="TWO-COMPONENT RESPONSE REGULATOR"/>
    <property type="match status" value="1"/>
</dbReference>
<dbReference type="GO" id="GO:0000160">
    <property type="term" value="P:phosphorelay signal transduction system"/>
    <property type="evidence" value="ECO:0007669"/>
    <property type="project" value="InterPro"/>
</dbReference>
<name>A0A0W8FXG4_9ZZZZ</name>
<feature type="domain" description="Response regulatory" evidence="4">
    <location>
        <begin position="3"/>
        <end position="119"/>
    </location>
</feature>
<evidence type="ECO:0000313" key="5">
    <source>
        <dbReference type="EMBL" id="KUG25530.1"/>
    </source>
</evidence>
<dbReference type="InterPro" id="IPR016032">
    <property type="entry name" value="Sig_transdc_resp-reg_C-effctor"/>
</dbReference>
<evidence type="ECO:0000259" key="3">
    <source>
        <dbReference type="PROSITE" id="PS50043"/>
    </source>
</evidence>
<comment type="caution">
    <text evidence="5">The sequence shown here is derived from an EMBL/GenBank/DDBJ whole genome shotgun (WGS) entry which is preliminary data.</text>
</comment>
<dbReference type="PRINTS" id="PR00038">
    <property type="entry name" value="HTHLUXR"/>
</dbReference>
<dbReference type="InterPro" id="IPR011006">
    <property type="entry name" value="CheY-like_superfamily"/>
</dbReference>
<dbReference type="Pfam" id="PF00196">
    <property type="entry name" value="GerE"/>
    <property type="match status" value="1"/>
</dbReference>
<dbReference type="SMART" id="SM00448">
    <property type="entry name" value="REC"/>
    <property type="match status" value="1"/>
</dbReference>
<proteinExistence type="predicted"/>
<evidence type="ECO:0000256" key="2">
    <source>
        <dbReference type="ARBA" id="ARBA00023125"/>
    </source>
</evidence>
<accession>A0A0W8FXG4</accession>
<dbReference type="PROSITE" id="PS50110">
    <property type="entry name" value="RESPONSE_REGULATORY"/>
    <property type="match status" value="1"/>
</dbReference>
<dbReference type="AlphaFoldDB" id="A0A0W8FXG4"/>
<keyword evidence="1" id="KW-0597">Phosphoprotein</keyword>
<reference evidence="5" key="1">
    <citation type="journal article" date="2015" name="Proc. Natl. Acad. Sci. U.S.A.">
        <title>Networks of energetic and metabolic interactions define dynamics in microbial communities.</title>
        <authorList>
            <person name="Embree M."/>
            <person name="Liu J.K."/>
            <person name="Al-Bassam M.M."/>
            <person name="Zengler K."/>
        </authorList>
    </citation>
    <scope>NUCLEOTIDE SEQUENCE</scope>
</reference>
<keyword evidence="2" id="KW-0238">DNA-binding</keyword>
<evidence type="ECO:0000256" key="1">
    <source>
        <dbReference type="ARBA" id="ARBA00022553"/>
    </source>
</evidence>
<dbReference type="SUPFAM" id="SSF52172">
    <property type="entry name" value="CheY-like"/>
    <property type="match status" value="1"/>
</dbReference>
<dbReference type="GO" id="GO:0003677">
    <property type="term" value="F:DNA binding"/>
    <property type="evidence" value="ECO:0007669"/>
    <property type="project" value="UniProtKB-KW"/>
</dbReference>
<organism evidence="5">
    <name type="scientific">hydrocarbon metagenome</name>
    <dbReference type="NCBI Taxonomy" id="938273"/>
    <lineage>
        <taxon>unclassified sequences</taxon>
        <taxon>metagenomes</taxon>
        <taxon>ecological metagenomes</taxon>
    </lineage>
</organism>
<gene>
    <name evidence="5" type="ORF">ASZ90_004647</name>
</gene>
<dbReference type="InterPro" id="IPR058245">
    <property type="entry name" value="NreC/VraR/RcsB-like_REC"/>
</dbReference>
<dbReference type="EMBL" id="LNQE01000662">
    <property type="protein sequence ID" value="KUG25530.1"/>
    <property type="molecule type" value="Genomic_DNA"/>
</dbReference>
<dbReference type="CDD" id="cd17535">
    <property type="entry name" value="REC_NarL-like"/>
    <property type="match status" value="1"/>
</dbReference>
<dbReference type="InterPro" id="IPR001789">
    <property type="entry name" value="Sig_transdc_resp-reg_receiver"/>
</dbReference>
<dbReference type="PROSITE" id="PS50043">
    <property type="entry name" value="HTH_LUXR_2"/>
    <property type="match status" value="1"/>
</dbReference>
<dbReference type="PANTHER" id="PTHR43214:SF43">
    <property type="entry name" value="TWO-COMPONENT RESPONSE REGULATOR"/>
    <property type="match status" value="1"/>
</dbReference>
<dbReference type="GO" id="GO:0006355">
    <property type="term" value="P:regulation of DNA-templated transcription"/>
    <property type="evidence" value="ECO:0007669"/>
    <property type="project" value="InterPro"/>
</dbReference>
<dbReference type="SMART" id="SM00421">
    <property type="entry name" value="HTH_LUXR"/>
    <property type="match status" value="1"/>
</dbReference>
<dbReference type="InterPro" id="IPR000792">
    <property type="entry name" value="Tscrpt_reg_LuxR_C"/>
</dbReference>
<protein>
    <recommendedName>
        <fullName evidence="6">DNA-binding response regulator</fullName>
    </recommendedName>
</protein>
<dbReference type="Pfam" id="PF00072">
    <property type="entry name" value="Response_reg"/>
    <property type="match status" value="1"/>
</dbReference>
<dbReference type="Gene3D" id="3.40.50.2300">
    <property type="match status" value="1"/>
</dbReference>
<evidence type="ECO:0000259" key="4">
    <source>
        <dbReference type="PROSITE" id="PS50110"/>
    </source>
</evidence>
<feature type="domain" description="HTH luxR-type" evidence="3">
    <location>
        <begin position="146"/>
        <end position="211"/>
    </location>
</feature>
<dbReference type="SUPFAM" id="SSF46894">
    <property type="entry name" value="C-terminal effector domain of the bipartite response regulators"/>
    <property type="match status" value="1"/>
</dbReference>